<evidence type="ECO:0000256" key="2">
    <source>
        <dbReference type="ARBA" id="ARBA00022553"/>
    </source>
</evidence>
<dbReference type="InterPro" id="IPR036736">
    <property type="entry name" value="ACP-like_sf"/>
</dbReference>
<dbReference type="PROSITE" id="PS00455">
    <property type="entry name" value="AMP_BINDING"/>
    <property type="match status" value="1"/>
</dbReference>
<dbReference type="SUPFAM" id="SSF56801">
    <property type="entry name" value="Acetyl-CoA synthetase-like"/>
    <property type="match status" value="1"/>
</dbReference>
<dbReference type="Gene3D" id="3.40.50.12780">
    <property type="entry name" value="N-terminal domain of ligase-like"/>
    <property type="match status" value="1"/>
</dbReference>
<dbReference type="GO" id="GO:0031177">
    <property type="term" value="F:phosphopantetheine binding"/>
    <property type="evidence" value="ECO:0007669"/>
    <property type="project" value="InterPro"/>
</dbReference>
<dbReference type="SUPFAM" id="SSF51735">
    <property type="entry name" value="NAD(P)-binding Rossmann-fold domains"/>
    <property type="match status" value="1"/>
</dbReference>
<dbReference type="PANTHER" id="PTHR43439:SF2">
    <property type="entry name" value="ENZYME, PUTATIVE (JCVI)-RELATED"/>
    <property type="match status" value="1"/>
</dbReference>
<reference evidence="5" key="1">
    <citation type="journal article" date="2016" name="Proc. Natl. Acad. Sci. U.S.A.">
        <title>Lipid metabolic changes in an early divergent fungus govern the establishment of a mutualistic symbiosis with endobacteria.</title>
        <authorList>
            <person name="Lastovetsky O.A."/>
            <person name="Gaspar M.L."/>
            <person name="Mondo S.J."/>
            <person name="LaButti K.M."/>
            <person name="Sandor L."/>
            <person name="Grigoriev I.V."/>
            <person name="Henry S.A."/>
            <person name="Pawlowska T.E."/>
        </authorList>
    </citation>
    <scope>NUCLEOTIDE SEQUENCE [LARGE SCALE GENOMIC DNA]</scope>
    <source>
        <strain evidence="5">ATCC 52814</strain>
    </source>
</reference>
<dbReference type="Pfam" id="PF00550">
    <property type="entry name" value="PP-binding"/>
    <property type="match status" value="1"/>
</dbReference>
<organism evidence="5">
    <name type="scientific">Rhizopus microsporus var. microsporus</name>
    <dbReference type="NCBI Taxonomy" id="86635"/>
    <lineage>
        <taxon>Eukaryota</taxon>
        <taxon>Fungi</taxon>
        <taxon>Fungi incertae sedis</taxon>
        <taxon>Mucoromycota</taxon>
        <taxon>Mucoromycotina</taxon>
        <taxon>Mucoromycetes</taxon>
        <taxon>Mucorales</taxon>
        <taxon>Mucorineae</taxon>
        <taxon>Rhizopodaceae</taxon>
        <taxon>Rhizopus</taxon>
    </lineage>
</organism>
<sequence>MNSSSPSIKFSIDQKAAYHYKSFTNLMNEASKMYTNRPFAHYFSNGKYKILTYANIDHLATNLACRWAKEARDVKVATLIADHNIDYLIIMLALMKLRVTLLALCPKNSEAAVVNLLEKTKSSLVFASKKHEPLVKSSAEKVKEKSIKMVTVDRLDIEASLNEALNSDYEKILDLKFSEDDIRKDALIIHSSGSTGLPKPIYLSNQYLINIISFLHMIKEVDPEADGLARDDVFLNGVPLFTISSGRYHVFGFYCVFQMATIGGSVVFTQNLPSSGDEIKHALISTNATLMCAPPATLEQILHQVKVDKEFQEALRRLRFILFGGAPLKRKTGEWFHKHGINLRVEYGTTEIGAIMAANMNSKSDNWSAMRSYIFDPRGNDYCVFETNDSSEPDIKHMYVRRDSPTLATNVSNRPDGGFSTGDLFKEHPDYPGYYIYIGRRDDILVMENGEKANPAPQESVIGQCPLVKQVAVFGNGRPCTAALIVVDEEQINGQDEDEIFETIFQAVEDANKDSPRHSIILREMVKILPKGKTLPLGPKGNMLRKKAESEYEECLDQMYKEFFEGHSAQGGNTKPLSDIDIESILIRCVSDILKVPESSLDDHHQSLFELGLNSLTATQLRSRIIKHIQQVPQNFIYRCPTIAGMKDALSTDGEQNLEDYAEQKYDKTMDILQKYIQKAEKELSVCESKKDISNEHEQVILLTGATGSLGSFILSNLLKNNAVKKVFCMVRGKGSNAIERLKESFDSRYLDSLLLSSNNSRLEVLSIQSRQGRFGLSDKLYHKLKDEVTTIIHAAWILDFNMSVDYYDQECIPFLYNLIKLAHRQTNPMHFHLISSISAVSNLKSSKEIEEKPYVEDTHVSMPTGYAQSKFIAEALMDYLVKKKNFPCFIERLGQVCGDTENGVWNALEQYPLMLMGGQIMKKMPKMDIKVDWIPVNDAANSISEIVLRTANTDYKSLDGFVFHIVNPNTITWPKLLDIMKSCGLNFESVPFQEWVELLSHTDDTNPASPLLPYYQANVDHLLNMPGWKTEKAAQMAPSLSKACPVGPDLFKKFLVYWKSIGYYK</sequence>
<keyword evidence="3" id="KW-0175">Coiled coil</keyword>
<dbReference type="PANTHER" id="PTHR43439">
    <property type="entry name" value="PHENYLACETATE-COENZYME A LIGASE"/>
    <property type="match status" value="1"/>
</dbReference>
<dbReference type="InterPro" id="IPR042099">
    <property type="entry name" value="ANL_N_sf"/>
</dbReference>
<keyword evidence="1" id="KW-0596">Phosphopantetheine</keyword>
<proteinExistence type="predicted"/>
<dbReference type="InterPro" id="IPR036291">
    <property type="entry name" value="NAD(P)-bd_dom_sf"/>
</dbReference>
<keyword evidence="2" id="KW-0597">Phosphoprotein</keyword>
<dbReference type="InterPro" id="IPR013120">
    <property type="entry name" value="FAR_NAD-bd"/>
</dbReference>
<dbReference type="Pfam" id="PF07993">
    <property type="entry name" value="NAD_binding_4"/>
    <property type="match status" value="1"/>
</dbReference>
<dbReference type="PROSITE" id="PS50075">
    <property type="entry name" value="CARRIER"/>
    <property type="match status" value="1"/>
</dbReference>
<evidence type="ECO:0000313" key="5">
    <source>
        <dbReference type="EMBL" id="ORE02206.1"/>
    </source>
</evidence>
<dbReference type="InterPro" id="IPR006162">
    <property type="entry name" value="Ppantetheine_attach_site"/>
</dbReference>
<dbReference type="InterPro" id="IPR020806">
    <property type="entry name" value="PKS_PP-bd"/>
</dbReference>
<dbReference type="PROSITE" id="PS00012">
    <property type="entry name" value="PHOSPHOPANTETHEINE"/>
    <property type="match status" value="1"/>
</dbReference>
<dbReference type="InterPro" id="IPR000873">
    <property type="entry name" value="AMP-dep_synth/lig_dom"/>
</dbReference>
<dbReference type="Proteomes" id="UP000242414">
    <property type="component" value="Unassembled WGS sequence"/>
</dbReference>
<dbReference type="VEuPathDB" id="FungiDB:BCV72DRAFT_265330"/>
<dbReference type="Pfam" id="PF23562">
    <property type="entry name" value="AMP-binding_C_3"/>
    <property type="match status" value="1"/>
</dbReference>
<evidence type="ECO:0000259" key="4">
    <source>
        <dbReference type="PROSITE" id="PS50075"/>
    </source>
</evidence>
<dbReference type="InterPro" id="IPR051414">
    <property type="entry name" value="Adenylate-forming_Reductase"/>
</dbReference>
<dbReference type="InterPro" id="IPR009081">
    <property type="entry name" value="PP-bd_ACP"/>
</dbReference>
<dbReference type="Gene3D" id="1.10.1200.10">
    <property type="entry name" value="ACP-like"/>
    <property type="match status" value="1"/>
</dbReference>
<dbReference type="SMART" id="SM00823">
    <property type="entry name" value="PKS_PP"/>
    <property type="match status" value="1"/>
</dbReference>
<name>A0A1X0QR31_RHIZD</name>
<evidence type="ECO:0000256" key="3">
    <source>
        <dbReference type="SAM" id="Coils"/>
    </source>
</evidence>
<feature type="coiled-coil region" evidence="3">
    <location>
        <begin position="663"/>
        <end position="690"/>
    </location>
</feature>
<dbReference type="EMBL" id="KV922065">
    <property type="protein sequence ID" value="ORE02206.1"/>
    <property type="molecule type" value="Genomic_DNA"/>
</dbReference>
<feature type="domain" description="Carrier" evidence="4">
    <location>
        <begin position="580"/>
        <end position="654"/>
    </location>
</feature>
<accession>A0A1X0QR31</accession>
<evidence type="ECO:0000256" key="1">
    <source>
        <dbReference type="ARBA" id="ARBA00022450"/>
    </source>
</evidence>
<dbReference type="SUPFAM" id="SSF47336">
    <property type="entry name" value="ACP-like"/>
    <property type="match status" value="1"/>
</dbReference>
<gene>
    <name evidence="5" type="ORF">BCV72DRAFT_265330</name>
</gene>
<dbReference type="AlphaFoldDB" id="A0A1X0QR31"/>
<dbReference type="Pfam" id="PF00501">
    <property type="entry name" value="AMP-binding"/>
    <property type="match status" value="1"/>
</dbReference>
<protein>
    <submittedName>
        <fullName evidence="5">Acetyl-CoA synthetase-like protein</fullName>
    </submittedName>
</protein>
<dbReference type="Gene3D" id="3.40.50.720">
    <property type="entry name" value="NAD(P)-binding Rossmann-like Domain"/>
    <property type="match status" value="1"/>
</dbReference>
<dbReference type="InterPro" id="IPR020845">
    <property type="entry name" value="AMP-binding_CS"/>
</dbReference>
<dbReference type="OrthoDB" id="429813at2759"/>